<evidence type="ECO:0000313" key="1">
    <source>
        <dbReference type="EMBL" id="CAH3162536.1"/>
    </source>
</evidence>
<comment type="caution">
    <text evidence="1">The sequence shown here is derived from an EMBL/GenBank/DDBJ whole genome shotgun (WGS) entry which is preliminary data.</text>
</comment>
<dbReference type="AlphaFoldDB" id="A0AAU9XXR1"/>
<protein>
    <submittedName>
        <fullName evidence="1">Uncharacterized protein</fullName>
    </submittedName>
</protein>
<evidence type="ECO:0000313" key="2">
    <source>
        <dbReference type="Proteomes" id="UP001159428"/>
    </source>
</evidence>
<proteinExistence type="predicted"/>
<organism evidence="1 2">
    <name type="scientific">Pocillopora meandrina</name>
    <dbReference type="NCBI Taxonomy" id="46732"/>
    <lineage>
        <taxon>Eukaryota</taxon>
        <taxon>Metazoa</taxon>
        <taxon>Cnidaria</taxon>
        <taxon>Anthozoa</taxon>
        <taxon>Hexacorallia</taxon>
        <taxon>Scleractinia</taxon>
        <taxon>Astrocoeniina</taxon>
        <taxon>Pocilloporidae</taxon>
        <taxon>Pocillopora</taxon>
    </lineage>
</organism>
<reference evidence="1 2" key="1">
    <citation type="submission" date="2022-05" db="EMBL/GenBank/DDBJ databases">
        <authorList>
            <consortium name="Genoscope - CEA"/>
            <person name="William W."/>
        </authorList>
    </citation>
    <scope>NUCLEOTIDE SEQUENCE [LARGE SCALE GENOMIC DNA]</scope>
</reference>
<gene>
    <name evidence="1" type="ORF">PMEA_00034286</name>
</gene>
<dbReference type="Proteomes" id="UP001159428">
    <property type="component" value="Unassembled WGS sequence"/>
</dbReference>
<accession>A0AAU9XXR1</accession>
<sequence>MKVYNIYSLEKYTEKYQCSAMSLSSTGGPGFTYLSPTVYWYLATGDLSKASCADVSNKASTNVSSFRSNFGHPVCPYLLYLVNTMPKRPLVSTLFCLEIETHDSSPKISPGNSWSFRELISY</sequence>
<keyword evidence="2" id="KW-1185">Reference proteome</keyword>
<dbReference type="EMBL" id="CALNXJ010000085">
    <property type="protein sequence ID" value="CAH3162536.1"/>
    <property type="molecule type" value="Genomic_DNA"/>
</dbReference>
<name>A0AAU9XXR1_9CNID</name>